<dbReference type="GO" id="GO:0048268">
    <property type="term" value="P:clathrin coat assembly"/>
    <property type="evidence" value="ECO:0007669"/>
    <property type="project" value="InterPro"/>
</dbReference>
<feature type="domain" description="ENTH" evidence="10">
    <location>
        <begin position="28"/>
        <end position="163"/>
    </location>
</feature>
<name>A0A2K1L048_PHYPA</name>
<evidence type="ECO:0000256" key="6">
    <source>
        <dbReference type="ARBA" id="ARBA00023136"/>
    </source>
</evidence>
<dbReference type="PROSITE" id="PS50942">
    <property type="entry name" value="ENTH"/>
    <property type="match status" value="1"/>
</dbReference>
<evidence type="ECO:0000256" key="5">
    <source>
        <dbReference type="ARBA" id="ARBA00023034"/>
    </source>
</evidence>
<dbReference type="FunCoup" id="A0A2K1L048">
    <property type="interactions" value="4380"/>
</dbReference>
<protein>
    <recommendedName>
        <fullName evidence="10">ENTH domain-containing protein</fullName>
    </recommendedName>
</protein>
<dbReference type="GO" id="GO:0030136">
    <property type="term" value="C:clathrin-coated vesicle"/>
    <property type="evidence" value="ECO:0000318"/>
    <property type="project" value="GO_Central"/>
</dbReference>
<comment type="subcellular location">
    <subcellularLocation>
        <location evidence="1">Cytoplasmic vesicle</location>
        <location evidence="1">Clathrin-coated vesicle</location>
    </subcellularLocation>
    <subcellularLocation>
        <location evidence="2">Golgi apparatus</location>
    </subcellularLocation>
    <subcellularLocation>
        <location evidence="3">Membrane</location>
        <location evidence="3">Clathrin-coated pit</location>
    </subcellularLocation>
</comment>
<evidence type="ECO:0000256" key="9">
    <source>
        <dbReference type="SAM" id="MobiDB-lite"/>
    </source>
</evidence>
<feature type="region of interest" description="Disordered" evidence="9">
    <location>
        <begin position="159"/>
        <end position="253"/>
    </location>
</feature>
<dbReference type="OMA" id="FVRTFAM"/>
<dbReference type="AlphaFoldDB" id="A0A2K1L048"/>
<dbReference type="InterPro" id="IPR014712">
    <property type="entry name" value="ANTH_dom_sf"/>
</dbReference>
<evidence type="ECO:0000256" key="1">
    <source>
        <dbReference type="ARBA" id="ARBA00004132"/>
    </source>
</evidence>
<dbReference type="EnsemblPlants" id="Pp3c2_4270V3.2">
    <property type="protein sequence ID" value="Pp3c2_4270V3.2"/>
    <property type="gene ID" value="Pp3c2_4270"/>
</dbReference>
<dbReference type="RefSeq" id="XP_024368101.1">
    <property type="nucleotide sequence ID" value="XM_024512333.2"/>
</dbReference>
<dbReference type="InterPro" id="IPR045192">
    <property type="entry name" value="AP180-like"/>
</dbReference>
<feature type="compositionally biased region" description="Acidic residues" evidence="9">
    <location>
        <begin position="239"/>
        <end position="250"/>
    </location>
</feature>
<dbReference type="SUPFAM" id="SSF48464">
    <property type="entry name" value="ENTH/VHS domain"/>
    <property type="match status" value="1"/>
</dbReference>
<feature type="region of interest" description="Disordered" evidence="9">
    <location>
        <begin position="382"/>
        <end position="449"/>
    </location>
</feature>
<dbReference type="PANTHER" id="PTHR22951">
    <property type="entry name" value="CLATHRIN ASSEMBLY PROTEIN"/>
    <property type="match status" value="1"/>
</dbReference>
<dbReference type="GO" id="GO:0005545">
    <property type="term" value="F:1-phosphatidylinositol binding"/>
    <property type="evidence" value="ECO:0000318"/>
    <property type="project" value="GO_Central"/>
</dbReference>
<evidence type="ECO:0000259" key="10">
    <source>
        <dbReference type="PROSITE" id="PS50942"/>
    </source>
</evidence>
<dbReference type="KEGG" id="ppp:112278694"/>
<dbReference type="CDD" id="cd16987">
    <property type="entry name" value="ANTH_N_AP180_plant"/>
    <property type="match status" value="1"/>
</dbReference>
<dbReference type="SUPFAM" id="SSF89009">
    <property type="entry name" value="GAT-like domain"/>
    <property type="match status" value="1"/>
</dbReference>
<keyword evidence="8" id="KW-0968">Cytoplasmic vesicle</keyword>
<dbReference type="PaxDb" id="3218-PP1S7_214V6.1"/>
<dbReference type="GO" id="GO:0006900">
    <property type="term" value="P:vesicle budding from membrane"/>
    <property type="evidence" value="ECO:0000318"/>
    <property type="project" value="GO_Central"/>
</dbReference>
<evidence type="ECO:0000256" key="7">
    <source>
        <dbReference type="ARBA" id="ARBA00023176"/>
    </source>
</evidence>
<evidence type="ECO:0000256" key="4">
    <source>
        <dbReference type="ARBA" id="ARBA00022583"/>
    </source>
</evidence>
<evidence type="ECO:0000256" key="8">
    <source>
        <dbReference type="ARBA" id="ARBA00023329"/>
    </source>
</evidence>
<proteinExistence type="predicted"/>
<feature type="compositionally biased region" description="Low complexity" evidence="9">
    <location>
        <begin position="186"/>
        <end position="205"/>
    </location>
</feature>
<evidence type="ECO:0000313" key="13">
    <source>
        <dbReference type="Proteomes" id="UP000006727"/>
    </source>
</evidence>
<dbReference type="OrthoDB" id="44015at2759"/>
<dbReference type="GO" id="GO:0005905">
    <property type="term" value="C:clathrin-coated pit"/>
    <property type="evidence" value="ECO:0000318"/>
    <property type="project" value="GO_Central"/>
</dbReference>
<organism evidence="11">
    <name type="scientific">Physcomitrium patens</name>
    <name type="common">Spreading-leaved earth moss</name>
    <name type="synonym">Physcomitrella patens</name>
    <dbReference type="NCBI Taxonomy" id="3218"/>
    <lineage>
        <taxon>Eukaryota</taxon>
        <taxon>Viridiplantae</taxon>
        <taxon>Streptophyta</taxon>
        <taxon>Embryophyta</taxon>
        <taxon>Bryophyta</taxon>
        <taxon>Bryophytina</taxon>
        <taxon>Bryopsida</taxon>
        <taxon>Funariidae</taxon>
        <taxon>Funariales</taxon>
        <taxon>Funariaceae</taxon>
        <taxon>Physcomitrium</taxon>
    </lineage>
</organism>
<dbReference type="GO" id="GO:0072583">
    <property type="term" value="P:clathrin-dependent endocytosis"/>
    <property type="evidence" value="ECO:0000318"/>
    <property type="project" value="GO_Central"/>
</dbReference>
<dbReference type="EMBL" id="ABEU02000002">
    <property type="protein sequence ID" value="PNR59403.1"/>
    <property type="molecule type" value="Genomic_DNA"/>
</dbReference>
<dbReference type="InterPro" id="IPR011417">
    <property type="entry name" value="ANTH_dom"/>
</dbReference>
<evidence type="ECO:0000256" key="2">
    <source>
        <dbReference type="ARBA" id="ARBA00004555"/>
    </source>
</evidence>
<reference evidence="11 13" key="1">
    <citation type="journal article" date="2008" name="Science">
        <title>The Physcomitrella genome reveals evolutionary insights into the conquest of land by plants.</title>
        <authorList>
            <person name="Rensing S."/>
            <person name="Lang D."/>
            <person name="Zimmer A."/>
            <person name="Terry A."/>
            <person name="Salamov A."/>
            <person name="Shapiro H."/>
            <person name="Nishiyama T."/>
            <person name="Perroud P.-F."/>
            <person name="Lindquist E."/>
            <person name="Kamisugi Y."/>
            <person name="Tanahashi T."/>
            <person name="Sakakibara K."/>
            <person name="Fujita T."/>
            <person name="Oishi K."/>
            <person name="Shin-I T."/>
            <person name="Kuroki Y."/>
            <person name="Toyoda A."/>
            <person name="Suzuki Y."/>
            <person name="Hashimoto A."/>
            <person name="Yamaguchi K."/>
            <person name="Sugano A."/>
            <person name="Kohara Y."/>
            <person name="Fujiyama A."/>
            <person name="Anterola A."/>
            <person name="Aoki S."/>
            <person name="Ashton N."/>
            <person name="Barbazuk W.B."/>
            <person name="Barker E."/>
            <person name="Bennetzen J."/>
            <person name="Bezanilla M."/>
            <person name="Blankenship R."/>
            <person name="Cho S.H."/>
            <person name="Dutcher S."/>
            <person name="Estelle M."/>
            <person name="Fawcett J.A."/>
            <person name="Gundlach H."/>
            <person name="Hanada K."/>
            <person name="Heyl A."/>
            <person name="Hicks K.A."/>
            <person name="Hugh J."/>
            <person name="Lohr M."/>
            <person name="Mayer K."/>
            <person name="Melkozernov A."/>
            <person name="Murata T."/>
            <person name="Nelson D."/>
            <person name="Pils B."/>
            <person name="Prigge M."/>
            <person name="Reiss B."/>
            <person name="Renner T."/>
            <person name="Rombauts S."/>
            <person name="Rushton P."/>
            <person name="Sanderfoot A."/>
            <person name="Schween G."/>
            <person name="Shiu S.-H."/>
            <person name="Stueber K."/>
            <person name="Theodoulou F.L."/>
            <person name="Tu H."/>
            <person name="Van de Peer Y."/>
            <person name="Verrier P.J."/>
            <person name="Waters E."/>
            <person name="Wood A."/>
            <person name="Yang L."/>
            <person name="Cove D."/>
            <person name="Cuming A."/>
            <person name="Hasebe M."/>
            <person name="Lucas S."/>
            <person name="Mishler D.B."/>
            <person name="Reski R."/>
            <person name="Grigoriev I."/>
            <person name="Quatrano R.S."/>
            <person name="Boore J.L."/>
        </authorList>
    </citation>
    <scope>NUCLEOTIDE SEQUENCE [LARGE SCALE GENOMIC DNA]</scope>
    <source>
        <strain evidence="12 13">cv. Gransden 2004</strain>
    </source>
</reference>
<dbReference type="InterPro" id="IPR048050">
    <property type="entry name" value="ANTH_N_plant"/>
</dbReference>
<accession>A0A2K1L048</accession>
<dbReference type="STRING" id="3218.A0A2K1L048"/>
<dbReference type="Proteomes" id="UP000006727">
    <property type="component" value="Chromosome 2"/>
</dbReference>
<dbReference type="Pfam" id="PF07651">
    <property type="entry name" value="ANTH"/>
    <property type="match status" value="2"/>
</dbReference>
<sequence>MAMAPKTIRKAVRGLKDTNSIVIAKVGVSGTKAPELDVALVKATSHDDYFDEKYVQDIFNLTSNSRGYVNACARKLAKRLAKTRDWNVALKGLMLTHRLLRDGDPSFEDELIHASQHGHRILNLSDFRDETHSNAWDYSAFVRSYGLFLDERLDSSIQVSGKRHNRRGRGEMRGRRRSAYSKSPVRSRYGGSPSRSSRSRYGGSPDSQGYVYSDDRRHSNYDGGLSPRYKQKSGRRDDFDENEENNDDDDVPVKEMTYNQVLVKLPAMQRLMGRVLRCRPAGAAKTNRLINQALYLVITESIQLYRDLSDGCAVLLEAFFDMEQKDRAKAFEIYYTFAKQGDELYELHKQCKYHGVGRSSEYIDIEPVAMEQLASLEEYLRSNAPDRNRSKSPQPAPLQLEYKPETPEPAPEPEARPASPSPPPVQEAPAVVAEPQPAPTPSPEPVGDLLDLDKATISAEDQSNKFALALFSTSSTATTTDTWESFDNSKDHQSALQKFDAAESGKAGWELALVASASDISKPLPPNRPMAGGFDPLLLDSMYSHGEVIQKQAASAVPSGSASSVAIPNRPQSSFLALPAPPGGMPLPVNGEDPFSASTMIPPPPYVQMADLTTKQELLTQEQIMWQRYQMEGMRGEASFMKLFSNPYAAMPAPNPTMYQNPYQVGMPVGTYQFR</sequence>
<keyword evidence="7" id="KW-0168">Coated pit</keyword>
<evidence type="ECO:0000256" key="3">
    <source>
        <dbReference type="ARBA" id="ARBA00004600"/>
    </source>
</evidence>
<dbReference type="SMART" id="SM00273">
    <property type="entry name" value="ENTH"/>
    <property type="match status" value="1"/>
</dbReference>
<dbReference type="GO" id="GO:0000149">
    <property type="term" value="F:SNARE binding"/>
    <property type="evidence" value="ECO:0000318"/>
    <property type="project" value="GO_Central"/>
</dbReference>
<dbReference type="GeneID" id="112278694"/>
<dbReference type="EnsemblPlants" id="Pp3c2_4270V3.1">
    <property type="protein sequence ID" value="Pp3c2_4270V3.1"/>
    <property type="gene ID" value="Pp3c2_4270"/>
</dbReference>
<reference evidence="11 13" key="2">
    <citation type="journal article" date="2018" name="Plant J.">
        <title>The Physcomitrella patens chromosome-scale assembly reveals moss genome structure and evolution.</title>
        <authorList>
            <person name="Lang D."/>
            <person name="Ullrich K.K."/>
            <person name="Murat F."/>
            <person name="Fuchs J."/>
            <person name="Jenkins J."/>
            <person name="Haas F.B."/>
            <person name="Piednoel M."/>
            <person name="Gundlach H."/>
            <person name="Van Bel M."/>
            <person name="Meyberg R."/>
            <person name="Vives C."/>
            <person name="Morata J."/>
            <person name="Symeonidi A."/>
            <person name="Hiss M."/>
            <person name="Muchero W."/>
            <person name="Kamisugi Y."/>
            <person name="Saleh O."/>
            <person name="Blanc G."/>
            <person name="Decker E.L."/>
            <person name="van Gessel N."/>
            <person name="Grimwood J."/>
            <person name="Hayes R.D."/>
            <person name="Graham S.W."/>
            <person name="Gunter L.E."/>
            <person name="McDaniel S.F."/>
            <person name="Hoernstein S.N.W."/>
            <person name="Larsson A."/>
            <person name="Li F.W."/>
            <person name="Perroud P.F."/>
            <person name="Phillips J."/>
            <person name="Ranjan P."/>
            <person name="Rokshar D.S."/>
            <person name="Rothfels C.J."/>
            <person name="Schneider L."/>
            <person name="Shu S."/>
            <person name="Stevenson D.W."/>
            <person name="Thummler F."/>
            <person name="Tillich M."/>
            <person name="Villarreal Aguilar J.C."/>
            <person name="Widiez T."/>
            <person name="Wong G.K."/>
            <person name="Wymore A."/>
            <person name="Zhang Y."/>
            <person name="Zimmer A.D."/>
            <person name="Quatrano R.S."/>
            <person name="Mayer K.F.X."/>
            <person name="Goodstein D."/>
            <person name="Casacuberta J.M."/>
            <person name="Vandepoele K."/>
            <person name="Reski R."/>
            <person name="Cuming A.C."/>
            <person name="Tuskan G.A."/>
            <person name="Maumus F."/>
            <person name="Salse J."/>
            <person name="Schmutz J."/>
            <person name="Rensing S.A."/>
        </authorList>
    </citation>
    <scope>NUCLEOTIDE SEQUENCE [LARGE SCALE GENOMIC DNA]</scope>
    <source>
        <strain evidence="12 13">cv. Gransden 2004</strain>
    </source>
</reference>
<evidence type="ECO:0000313" key="12">
    <source>
        <dbReference type="EnsemblPlants" id="Pp3c2_4270V3.1"/>
    </source>
</evidence>
<dbReference type="Gene3D" id="1.25.40.90">
    <property type="match status" value="1"/>
</dbReference>
<dbReference type="Gramene" id="Pp3c2_4270V3.2">
    <property type="protein sequence ID" value="Pp3c2_4270V3.2"/>
    <property type="gene ID" value="Pp3c2_4270"/>
</dbReference>
<keyword evidence="4" id="KW-0254">Endocytosis</keyword>
<dbReference type="InterPro" id="IPR008942">
    <property type="entry name" value="ENTH_VHS"/>
</dbReference>
<dbReference type="Gene3D" id="1.20.58.150">
    <property type="entry name" value="ANTH domain"/>
    <property type="match status" value="1"/>
</dbReference>
<dbReference type="InterPro" id="IPR013809">
    <property type="entry name" value="ENTH"/>
</dbReference>
<dbReference type="PANTHER" id="PTHR22951:SF13">
    <property type="entry name" value="ASSEMBLY PROTEIN, PUTATIVE, EXPRESSED-RELATED"/>
    <property type="match status" value="1"/>
</dbReference>
<dbReference type="Gramene" id="Pp3c2_4270V3.1">
    <property type="protein sequence ID" value="Pp3c2_4270V3.1"/>
    <property type="gene ID" value="Pp3c2_4270"/>
</dbReference>
<dbReference type="FunFam" id="1.20.58.150:FF:000005">
    <property type="entry name" value="putative clathrin assembly protein At2g25430"/>
    <property type="match status" value="1"/>
</dbReference>
<keyword evidence="13" id="KW-1185">Reference proteome</keyword>
<keyword evidence="5" id="KW-0333">Golgi apparatus</keyword>
<keyword evidence="6" id="KW-0472">Membrane</keyword>
<gene>
    <name evidence="12" type="primary">LOC112278694</name>
    <name evidence="11" type="ORF">PHYPA_002194</name>
</gene>
<dbReference type="GO" id="GO:0005546">
    <property type="term" value="F:phosphatidylinositol-4,5-bisphosphate binding"/>
    <property type="evidence" value="ECO:0000318"/>
    <property type="project" value="GO_Central"/>
</dbReference>
<reference evidence="12" key="3">
    <citation type="submission" date="2020-12" db="UniProtKB">
        <authorList>
            <consortium name="EnsemblPlants"/>
        </authorList>
    </citation>
    <scope>IDENTIFICATION</scope>
</reference>
<dbReference type="GO" id="GO:0032050">
    <property type="term" value="F:clathrin heavy chain binding"/>
    <property type="evidence" value="ECO:0000318"/>
    <property type="project" value="GO_Central"/>
</dbReference>
<evidence type="ECO:0000313" key="11">
    <source>
        <dbReference type="EMBL" id="PNR59403.1"/>
    </source>
</evidence>
<dbReference type="GO" id="GO:0005794">
    <property type="term" value="C:Golgi apparatus"/>
    <property type="evidence" value="ECO:0007669"/>
    <property type="project" value="UniProtKB-SubCell"/>
</dbReference>